<dbReference type="eggNOG" id="KOG3482">
    <property type="taxonomic scope" value="Eukaryota"/>
</dbReference>
<dbReference type="SUPFAM" id="SSF50182">
    <property type="entry name" value="Sm-like ribonucleoproteins"/>
    <property type="match status" value="1"/>
</dbReference>
<organism evidence="6 8">
    <name type="scientific">Medicago truncatula</name>
    <name type="common">Barrel medic</name>
    <name type="synonym">Medicago tribuloides</name>
    <dbReference type="NCBI Taxonomy" id="3880"/>
    <lineage>
        <taxon>Eukaryota</taxon>
        <taxon>Viridiplantae</taxon>
        <taxon>Streptophyta</taxon>
        <taxon>Embryophyta</taxon>
        <taxon>Tracheophyta</taxon>
        <taxon>Spermatophyta</taxon>
        <taxon>Magnoliopsida</taxon>
        <taxon>eudicotyledons</taxon>
        <taxon>Gunneridae</taxon>
        <taxon>Pentapetalae</taxon>
        <taxon>rosids</taxon>
        <taxon>fabids</taxon>
        <taxon>Fabales</taxon>
        <taxon>Fabaceae</taxon>
        <taxon>Papilionoideae</taxon>
        <taxon>50 kb inversion clade</taxon>
        <taxon>NPAAA clade</taxon>
        <taxon>Hologalegina</taxon>
        <taxon>IRL clade</taxon>
        <taxon>Trifolieae</taxon>
        <taxon>Medicago</taxon>
    </lineage>
</organism>
<dbReference type="InterPro" id="IPR016487">
    <property type="entry name" value="Lsm6/sSmF"/>
</dbReference>
<protein>
    <submittedName>
        <fullName evidence="6">Small nuclear ribonucleoprotein</fullName>
    </submittedName>
</protein>
<dbReference type="GO" id="GO:0005685">
    <property type="term" value="C:U1 snRNP"/>
    <property type="evidence" value="ECO:0000318"/>
    <property type="project" value="GO_Central"/>
</dbReference>
<sequence length="75" mass="8398">MSAVVVDHPNPFLNKLTGKPVLVKLKWEMGYKSYLVSLDSCMNLLLANTKGLFDSQDMKIGYLSSFISYHVSILS</sequence>
<dbReference type="PaxDb" id="3880-AES82619"/>
<dbReference type="InterPro" id="IPR001163">
    <property type="entry name" value="Sm_dom_euk/arc"/>
</dbReference>
<evidence type="ECO:0000256" key="4">
    <source>
        <dbReference type="PIRNR" id="PIRNR006609"/>
    </source>
</evidence>
<dbReference type="Proteomes" id="UP000002051">
    <property type="component" value="Unassembled WGS sequence"/>
</dbReference>
<dbReference type="EnsemblPlants" id="AES82619">
    <property type="protein sequence ID" value="AES82619"/>
    <property type="gene ID" value="MTR_7g114670"/>
</dbReference>
<reference evidence="6 8" key="1">
    <citation type="journal article" date="2011" name="Nature">
        <title>The Medicago genome provides insight into the evolution of rhizobial symbioses.</title>
        <authorList>
            <person name="Young N.D."/>
            <person name="Debelle F."/>
            <person name="Oldroyd G.E."/>
            <person name="Geurts R."/>
            <person name="Cannon S.B."/>
            <person name="Udvardi M.K."/>
            <person name="Benedito V.A."/>
            <person name="Mayer K.F."/>
            <person name="Gouzy J."/>
            <person name="Schoof H."/>
            <person name="Van de Peer Y."/>
            <person name="Proost S."/>
            <person name="Cook D.R."/>
            <person name="Meyers B.C."/>
            <person name="Spannagl M."/>
            <person name="Cheung F."/>
            <person name="De Mita S."/>
            <person name="Krishnakumar V."/>
            <person name="Gundlach H."/>
            <person name="Zhou S."/>
            <person name="Mudge J."/>
            <person name="Bharti A.K."/>
            <person name="Murray J.D."/>
            <person name="Naoumkina M.A."/>
            <person name="Rosen B."/>
            <person name="Silverstein K.A."/>
            <person name="Tang H."/>
            <person name="Rombauts S."/>
            <person name="Zhao P.X."/>
            <person name="Zhou P."/>
            <person name="Barbe V."/>
            <person name="Bardou P."/>
            <person name="Bechner M."/>
            <person name="Bellec A."/>
            <person name="Berger A."/>
            <person name="Berges H."/>
            <person name="Bidwell S."/>
            <person name="Bisseling T."/>
            <person name="Choisne N."/>
            <person name="Couloux A."/>
            <person name="Denny R."/>
            <person name="Deshpande S."/>
            <person name="Dai X."/>
            <person name="Doyle J.J."/>
            <person name="Dudez A.M."/>
            <person name="Farmer A.D."/>
            <person name="Fouteau S."/>
            <person name="Franken C."/>
            <person name="Gibelin C."/>
            <person name="Gish J."/>
            <person name="Goldstein S."/>
            <person name="Gonzalez A.J."/>
            <person name="Green P.J."/>
            <person name="Hallab A."/>
            <person name="Hartog M."/>
            <person name="Hua A."/>
            <person name="Humphray S.J."/>
            <person name="Jeong D.H."/>
            <person name="Jing Y."/>
            <person name="Jocker A."/>
            <person name="Kenton S.M."/>
            <person name="Kim D.J."/>
            <person name="Klee K."/>
            <person name="Lai H."/>
            <person name="Lang C."/>
            <person name="Lin S."/>
            <person name="Macmil S.L."/>
            <person name="Magdelenat G."/>
            <person name="Matthews L."/>
            <person name="McCorrison J."/>
            <person name="Monaghan E.L."/>
            <person name="Mun J.H."/>
            <person name="Najar F.Z."/>
            <person name="Nicholson C."/>
            <person name="Noirot C."/>
            <person name="O'Bleness M."/>
            <person name="Paule C.R."/>
            <person name="Poulain J."/>
            <person name="Prion F."/>
            <person name="Qin B."/>
            <person name="Qu C."/>
            <person name="Retzel E.F."/>
            <person name="Riddle C."/>
            <person name="Sallet E."/>
            <person name="Samain S."/>
            <person name="Samson N."/>
            <person name="Sanders I."/>
            <person name="Saurat O."/>
            <person name="Scarpelli C."/>
            <person name="Schiex T."/>
            <person name="Segurens B."/>
            <person name="Severin A.J."/>
            <person name="Sherrier D.J."/>
            <person name="Shi R."/>
            <person name="Sims S."/>
            <person name="Singer S.R."/>
            <person name="Sinharoy S."/>
            <person name="Sterck L."/>
            <person name="Viollet A."/>
            <person name="Wang B.B."/>
            <person name="Wang K."/>
            <person name="Wang M."/>
            <person name="Wang X."/>
            <person name="Warfsmann J."/>
            <person name="Weissenbach J."/>
            <person name="White D.D."/>
            <person name="White J.D."/>
            <person name="Wiley G.B."/>
            <person name="Wincker P."/>
            <person name="Xing Y."/>
            <person name="Yang L."/>
            <person name="Yao Z."/>
            <person name="Ying F."/>
            <person name="Zhai J."/>
            <person name="Zhou L."/>
            <person name="Zuber A."/>
            <person name="Denarie J."/>
            <person name="Dixon R.A."/>
            <person name="May G.D."/>
            <person name="Schwartz D.C."/>
            <person name="Rogers J."/>
            <person name="Quetier F."/>
            <person name="Town C.D."/>
            <person name="Roe B.A."/>
        </authorList>
    </citation>
    <scope>NUCLEOTIDE SEQUENCE [LARGE SCALE GENOMIC DNA]</scope>
    <source>
        <strain evidence="6">A17</strain>
        <strain evidence="7 8">cv. Jemalong A17</strain>
    </source>
</reference>
<feature type="domain" description="Sm" evidence="5">
    <location>
        <begin position="11"/>
        <end position="52"/>
    </location>
</feature>
<keyword evidence="2 4" id="KW-0508">mRNA splicing</keyword>
<gene>
    <name evidence="6" type="ordered locus">MTR_7g114670</name>
</gene>
<proteinExistence type="inferred from homology"/>
<dbReference type="STRING" id="3880.G7L0U8"/>
<dbReference type="Pfam" id="PF01423">
    <property type="entry name" value="LSM"/>
    <property type="match status" value="1"/>
</dbReference>
<dbReference type="Gene3D" id="2.30.30.100">
    <property type="match status" value="1"/>
</dbReference>
<dbReference type="PANTHER" id="PTHR11021:SF0">
    <property type="entry name" value="SMALL NUCLEAR RIBONUCLEOPROTEIN F"/>
    <property type="match status" value="1"/>
</dbReference>
<keyword evidence="4" id="KW-0694">RNA-binding</keyword>
<dbReference type="GO" id="GO:0034715">
    <property type="term" value="C:pICln-Sm protein complex"/>
    <property type="evidence" value="ECO:0000318"/>
    <property type="project" value="GO_Central"/>
</dbReference>
<keyword evidence="4" id="KW-0507">mRNA processing</keyword>
<keyword evidence="1 4" id="KW-0747">Spliceosome</keyword>
<dbReference type="EMBL" id="CM001223">
    <property type="protein sequence ID" value="AES82619.1"/>
    <property type="molecule type" value="Genomic_DNA"/>
</dbReference>
<dbReference type="InterPro" id="IPR010920">
    <property type="entry name" value="LSM_dom_sf"/>
</dbReference>
<dbReference type="GO" id="GO:0071013">
    <property type="term" value="C:catalytic step 2 spliceosome"/>
    <property type="evidence" value="ECO:0000318"/>
    <property type="project" value="GO_Central"/>
</dbReference>
<evidence type="ECO:0000256" key="2">
    <source>
        <dbReference type="ARBA" id="ARBA00023187"/>
    </source>
</evidence>
<comment type="subcellular location">
    <subcellularLocation>
        <location evidence="4">Nucleus</location>
    </subcellularLocation>
</comment>
<keyword evidence="4" id="KW-0539">Nucleus</keyword>
<dbReference type="GO" id="GO:0003723">
    <property type="term" value="F:RNA binding"/>
    <property type="evidence" value="ECO:0000318"/>
    <property type="project" value="GO_Central"/>
</dbReference>
<comment type="similarity">
    <text evidence="4">Belongs to the snRNP Sm proteins family. SmF/LSm6 subfamily.</text>
</comment>
<evidence type="ECO:0000313" key="8">
    <source>
        <dbReference type="Proteomes" id="UP000002051"/>
    </source>
</evidence>
<accession>G7L0U8</accession>
<dbReference type="HOGENOM" id="CLU_2674888_0_0_1"/>
<keyword evidence="3 4" id="KW-0687">Ribonucleoprotein</keyword>
<reference evidence="7" key="3">
    <citation type="submission" date="2015-04" db="UniProtKB">
        <authorList>
            <consortium name="EnsemblPlants"/>
        </authorList>
    </citation>
    <scope>IDENTIFICATION</scope>
    <source>
        <strain evidence="7">cv. Jemalong A17</strain>
    </source>
</reference>
<dbReference type="GO" id="GO:0000398">
    <property type="term" value="P:mRNA splicing, via spliceosome"/>
    <property type="evidence" value="ECO:0000318"/>
    <property type="project" value="GO_Central"/>
</dbReference>
<evidence type="ECO:0000313" key="7">
    <source>
        <dbReference type="EnsemblPlants" id="AES82619"/>
    </source>
</evidence>
<evidence type="ECO:0000256" key="1">
    <source>
        <dbReference type="ARBA" id="ARBA00022728"/>
    </source>
</evidence>
<name>G7L0U8_MEDTR</name>
<keyword evidence="8" id="KW-1185">Reference proteome</keyword>
<dbReference type="AlphaFoldDB" id="G7L0U8"/>
<evidence type="ECO:0000256" key="3">
    <source>
        <dbReference type="ARBA" id="ARBA00023274"/>
    </source>
</evidence>
<evidence type="ECO:0000259" key="5">
    <source>
        <dbReference type="Pfam" id="PF01423"/>
    </source>
</evidence>
<dbReference type="PANTHER" id="PTHR11021">
    <property type="entry name" value="SMALL NUCLEAR RIBONUCLEOPROTEIN F SNRNP-F"/>
    <property type="match status" value="1"/>
</dbReference>
<evidence type="ECO:0000313" key="6">
    <source>
        <dbReference type="EMBL" id="AES82619.1"/>
    </source>
</evidence>
<reference evidence="6 8" key="2">
    <citation type="journal article" date="2014" name="BMC Genomics">
        <title>An improved genome release (version Mt4.0) for the model legume Medicago truncatula.</title>
        <authorList>
            <person name="Tang H."/>
            <person name="Krishnakumar V."/>
            <person name="Bidwell S."/>
            <person name="Rosen B."/>
            <person name="Chan A."/>
            <person name="Zhou S."/>
            <person name="Gentzbittel L."/>
            <person name="Childs K.L."/>
            <person name="Yandell M."/>
            <person name="Gundlach H."/>
            <person name="Mayer K.F."/>
            <person name="Schwartz D.C."/>
            <person name="Town C.D."/>
        </authorList>
    </citation>
    <scope>GENOME REANNOTATION</scope>
    <source>
        <strain evidence="6">A17</strain>
        <strain evidence="7 8">cv. Jemalong A17</strain>
    </source>
</reference>